<sequence>MAEDGRAIGGEAWLRRLHEELEAVAEPLRQLRAGLAGGACGEDPDGLVTVTVDGRGVPTSVRVAEDWPRRATLRALAGAVVAAGAGASRALDARALEVLAGPEVRAGDQVGDVRIDVGSGLGRAAGGGAAAAATGPARPVEELAEEAITLLAATRQAAPGDAPSVTGRALGGEVEVGLSPGGITACTLDGPRVRCADATALSRALTEALAEAQRTLTAATARGTEAADRLLAESLALLGAAHGAAGTVAS</sequence>
<dbReference type="KEGG" id="cga:Celgi_0922"/>
<proteinExistence type="predicted"/>
<dbReference type="eggNOG" id="ENOG50349YN">
    <property type="taxonomic scope" value="Bacteria"/>
</dbReference>
<dbReference type="HOGENOM" id="CLU_1109848_0_0_11"/>
<dbReference type="STRING" id="593907.Celgi_0922"/>
<dbReference type="Gene3D" id="3.30.1310.10">
    <property type="entry name" value="Nucleoid-associated protein YbaB-like domain"/>
    <property type="match status" value="1"/>
</dbReference>
<keyword evidence="2" id="KW-1185">Reference proteome</keyword>
<gene>
    <name evidence="1" type="ordered locus">Celgi_0922</name>
</gene>
<evidence type="ECO:0000313" key="1">
    <source>
        <dbReference type="EMBL" id="AEI11441.1"/>
    </source>
</evidence>
<dbReference type="RefSeq" id="WP_013882960.1">
    <property type="nucleotide sequence ID" value="NC_015671.1"/>
</dbReference>
<accession>F8A022</accession>
<reference evidence="2" key="1">
    <citation type="submission" date="2011-04" db="EMBL/GenBank/DDBJ databases">
        <title>Complete sequence of Cellvibrio gilvus ATCC 13127.</title>
        <authorList>
            <person name="Lucas S."/>
            <person name="Han J."/>
            <person name="Lapidus A."/>
            <person name="Cheng J.-F."/>
            <person name="Goodwin L."/>
            <person name="Pitluck S."/>
            <person name="Peters L."/>
            <person name="Munk A."/>
            <person name="Detter J.C."/>
            <person name="Han C."/>
            <person name="Tapia R."/>
            <person name="Land M."/>
            <person name="Hauser L."/>
            <person name="Kyrpides N."/>
            <person name="Ivanova N."/>
            <person name="Ovchinnikova G."/>
            <person name="Pagani I."/>
            <person name="Mead D."/>
            <person name="Brumm P."/>
            <person name="Woyke T."/>
        </authorList>
    </citation>
    <scope>NUCLEOTIDE SEQUENCE [LARGE SCALE GENOMIC DNA]</scope>
    <source>
        <strain evidence="2">ATCC 13127 / NRRL B-14078</strain>
    </source>
</reference>
<evidence type="ECO:0000313" key="2">
    <source>
        <dbReference type="Proteomes" id="UP000000485"/>
    </source>
</evidence>
<dbReference type="Proteomes" id="UP000000485">
    <property type="component" value="Chromosome"/>
</dbReference>
<organism evidence="1 2">
    <name type="scientific">Cellulomonas gilvus (strain ATCC 13127 / NRRL B-14078)</name>
    <name type="common">Cellvibrio gilvus</name>
    <dbReference type="NCBI Taxonomy" id="593907"/>
    <lineage>
        <taxon>Bacteria</taxon>
        <taxon>Bacillati</taxon>
        <taxon>Actinomycetota</taxon>
        <taxon>Actinomycetes</taxon>
        <taxon>Micrococcales</taxon>
        <taxon>Cellulomonadaceae</taxon>
        <taxon>Cellulomonas</taxon>
    </lineage>
</organism>
<name>F8A022_CELGA</name>
<dbReference type="InterPro" id="IPR036894">
    <property type="entry name" value="YbaB-like_sf"/>
</dbReference>
<dbReference type="EMBL" id="CP002665">
    <property type="protein sequence ID" value="AEI11441.1"/>
    <property type="molecule type" value="Genomic_DNA"/>
</dbReference>
<evidence type="ECO:0008006" key="3">
    <source>
        <dbReference type="Google" id="ProtNLM"/>
    </source>
</evidence>
<protein>
    <recommendedName>
        <fullName evidence="3">YbaB/EbfC DNA-binding family protein</fullName>
    </recommendedName>
</protein>
<dbReference type="AlphaFoldDB" id="F8A022"/>